<accession>A0A8H5HPG7</accession>
<keyword evidence="4" id="KW-1185">Reference proteome</keyword>
<organism evidence="3 4">
    <name type="scientific">Tricholomella constricta</name>
    <dbReference type="NCBI Taxonomy" id="117010"/>
    <lineage>
        <taxon>Eukaryota</taxon>
        <taxon>Fungi</taxon>
        <taxon>Dikarya</taxon>
        <taxon>Basidiomycota</taxon>
        <taxon>Agaricomycotina</taxon>
        <taxon>Agaricomycetes</taxon>
        <taxon>Agaricomycetidae</taxon>
        <taxon>Agaricales</taxon>
        <taxon>Tricholomatineae</taxon>
        <taxon>Lyophyllaceae</taxon>
        <taxon>Tricholomella</taxon>
    </lineage>
</organism>
<evidence type="ECO:0000256" key="1">
    <source>
        <dbReference type="SAM" id="MobiDB-lite"/>
    </source>
</evidence>
<name>A0A8H5HPG7_9AGAR</name>
<gene>
    <name evidence="3" type="ORF">D9615_001993</name>
</gene>
<dbReference type="AlphaFoldDB" id="A0A8H5HPG7"/>
<evidence type="ECO:0000313" key="3">
    <source>
        <dbReference type="EMBL" id="KAF5387148.1"/>
    </source>
</evidence>
<evidence type="ECO:0000313" key="4">
    <source>
        <dbReference type="Proteomes" id="UP000565441"/>
    </source>
</evidence>
<reference evidence="3 4" key="1">
    <citation type="journal article" date="2020" name="ISME J.">
        <title>Uncovering the hidden diversity of litter-decomposition mechanisms in mushroom-forming fungi.</title>
        <authorList>
            <person name="Floudas D."/>
            <person name="Bentzer J."/>
            <person name="Ahren D."/>
            <person name="Johansson T."/>
            <person name="Persson P."/>
            <person name="Tunlid A."/>
        </authorList>
    </citation>
    <scope>NUCLEOTIDE SEQUENCE [LARGE SCALE GENOMIC DNA]</scope>
    <source>
        <strain evidence="3 4">CBS 661.87</strain>
    </source>
</reference>
<evidence type="ECO:0000256" key="2">
    <source>
        <dbReference type="SAM" id="Phobius"/>
    </source>
</evidence>
<feature type="transmembrane region" description="Helical" evidence="2">
    <location>
        <begin position="158"/>
        <end position="182"/>
    </location>
</feature>
<dbReference type="OrthoDB" id="3069829at2759"/>
<proteinExistence type="predicted"/>
<sequence>MCNAFILRLHMLKSAFLKMQPRSGLGARLGYPFSSEFFRSYTRTSIIVNNTGDVSAPHYNCAVIYFNDNSHNTHQDSDCDVNVSWIGEATEIIYLETKLNLYTKSMVFETDSMTISSSFLVQNASALDPTSSSLLVQSASALDPTATTVATPQKKKNLGGIMGGVFGALGLLAFLAFAVIVYRRRQRLSQATLVPLVHAPDYAQPLEKSERLARVLSQKAEVQSQRDRLRMDMETRARPGSSTLPSFRGVWDDERLQEQMEWMSQRILALEAQQRELESNQGQGLQDDLRQPPPDYSVTASGRN</sequence>
<comment type="caution">
    <text evidence="3">The sequence shown here is derived from an EMBL/GenBank/DDBJ whole genome shotgun (WGS) entry which is preliminary data.</text>
</comment>
<dbReference type="EMBL" id="JAACJP010000002">
    <property type="protein sequence ID" value="KAF5387148.1"/>
    <property type="molecule type" value="Genomic_DNA"/>
</dbReference>
<keyword evidence="2" id="KW-0472">Membrane</keyword>
<feature type="region of interest" description="Disordered" evidence="1">
    <location>
        <begin position="274"/>
        <end position="304"/>
    </location>
</feature>
<keyword evidence="2" id="KW-0812">Transmembrane</keyword>
<keyword evidence="2" id="KW-1133">Transmembrane helix</keyword>
<protein>
    <submittedName>
        <fullName evidence="3">Uncharacterized protein</fullName>
    </submittedName>
</protein>
<dbReference type="Proteomes" id="UP000565441">
    <property type="component" value="Unassembled WGS sequence"/>
</dbReference>